<dbReference type="OrthoDB" id="166134at2759"/>
<dbReference type="EMBL" id="JAABOA010000259">
    <property type="protein sequence ID" value="KAF9585080.1"/>
    <property type="molecule type" value="Genomic_DNA"/>
</dbReference>
<evidence type="ECO:0000256" key="1">
    <source>
        <dbReference type="SAM" id="MobiDB-lite"/>
    </source>
</evidence>
<dbReference type="Proteomes" id="UP000780801">
    <property type="component" value="Unassembled WGS sequence"/>
</dbReference>
<keyword evidence="3" id="KW-0378">Hydrolase</keyword>
<gene>
    <name evidence="3" type="primary">PEP7_1</name>
    <name evidence="3" type="ORF">BGW38_003988</name>
</gene>
<keyword evidence="3" id="KW-0121">Carboxypeptidase</keyword>
<name>A0A9P6G2I3_9FUNG</name>
<dbReference type="PROSITE" id="PS00028">
    <property type="entry name" value="ZINC_FINGER_C2H2_1"/>
    <property type="match status" value="1"/>
</dbReference>
<evidence type="ECO:0000313" key="4">
    <source>
        <dbReference type="Proteomes" id="UP000780801"/>
    </source>
</evidence>
<feature type="compositionally biased region" description="Polar residues" evidence="1">
    <location>
        <begin position="1"/>
        <end position="17"/>
    </location>
</feature>
<dbReference type="AlphaFoldDB" id="A0A9P6G2I3"/>
<feature type="region of interest" description="Disordered" evidence="1">
    <location>
        <begin position="1"/>
        <end position="108"/>
    </location>
</feature>
<protein>
    <submittedName>
        <fullName evidence="3">Carboxypeptidase Y-deficient</fullName>
    </submittedName>
</protein>
<evidence type="ECO:0000313" key="3">
    <source>
        <dbReference type="EMBL" id="KAF9585080.1"/>
    </source>
</evidence>
<dbReference type="GO" id="GO:0004180">
    <property type="term" value="F:carboxypeptidase activity"/>
    <property type="evidence" value="ECO:0007669"/>
    <property type="project" value="UniProtKB-KW"/>
</dbReference>
<keyword evidence="4" id="KW-1185">Reference proteome</keyword>
<dbReference type="InterPro" id="IPR013087">
    <property type="entry name" value="Znf_C2H2_type"/>
</dbReference>
<proteinExistence type="predicted"/>
<comment type="caution">
    <text evidence="3">The sequence shown here is derived from an EMBL/GenBank/DDBJ whole genome shotgun (WGS) entry which is preliminary data.</text>
</comment>
<feature type="compositionally biased region" description="Low complexity" evidence="1">
    <location>
        <begin position="18"/>
        <end position="29"/>
    </location>
</feature>
<keyword evidence="3" id="KW-0645">Protease</keyword>
<sequence>MAANATHAQFHQRSASTPQQLHPQHAQAPSTPAHAQTIGRPRRQFGPPPGSVSQAELLATSPGKGGPGGASPATTPNSATPPPRSPNARPAMTTSNGLGSPGTASMHGNQGQPVICPICNITVRNLALLNQHLDSIHPEETDDVKSAVTAFFKNAQKVLNPITKNAATTLKNIPANSSELLRKIQDLDLDVATNSPGNSLVGPAAPGSFLGWTDPRAETMVTKRHWVRESDQDICFHRNCEKSLGLRSGRQNCRW</sequence>
<feature type="domain" description="C2H2-type" evidence="2">
    <location>
        <begin position="116"/>
        <end position="137"/>
    </location>
</feature>
<accession>A0A9P6G2I3</accession>
<reference evidence="3" key="1">
    <citation type="journal article" date="2020" name="Fungal Divers.">
        <title>Resolving the Mortierellaceae phylogeny through synthesis of multi-gene phylogenetics and phylogenomics.</title>
        <authorList>
            <person name="Vandepol N."/>
            <person name="Liber J."/>
            <person name="Desiro A."/>
            <person name="Na H."/>
            <person name="Kennedy M."/>
            <person name="Barry K."/>
            <person name="Grigoriev I.V."/>
            <person name="Miller A.N."/>
            <person name="O'Donnell K."/>
            <person name="Stajich J.E."/>
            <person name="Bonito G."/>
        </authorList>
    </citation>
    <scope>NUCLEOTIDE SEQUENCE</scope>
    <source>
        <strain evidence="3">KOD1015</strain>
    </source>
</reference>
<evidence type="ECO:0000259" key="2">
    <source>
        <dbReference type="PROSITE" id="PS00028"/>
    </source>
</evidence>
<organism evidence="3 4">
    <name type="scientific">Lunasporangiospora selenospora</name>
    <dbReference type="NCBI Taxonomy" id="979761"/>
    <lineage>
        <taxon>Eukaryota</taxon>
        <taxon>Fungi</taxon>
        <taxon>Fungi incertae sedis</taxon>
        <taxon>Mucoromycota</taxon>
        <taxon>Mortierellomycotina</taxon>
        <taxon>Mortierellomycetes</taxon>
        <taxon>Mortierellales</taxon>
        <taxon>Mortierellaceae</taxon>
        <taxon>Lunasporangiospora</taxon>
    </lineage>
</organism>
<feature type="compositionally biased region" description="Polar residues" evidence="1">
    <location>
        <begin position="92"/>
        <end position="108"/>
    </location>
</feature>